<keyword evidence="2" id="KW-1185">Reference proteome</keyword>
<dbReference type="OrthoDB" id="2594111at2"/>
<sequence length="166" mass="19742">MDFSLNIGFDLPKEGLGKLLYNMMFEVLFVELIDYEAEVWDHSYGQEVSVGCTYFSMSIDLEDEDDYMERYRQANLEAYGVDTNVFISIQFKSYIFEIGWVKFLEVIEKLLRLNNLDLLVLDDTSYPLFKRVQGRLLINNHLDYRTWFVTKENLALLNYPYEEEAF</sequence>
<dbReference type="EMBL" id="VSDO01000004">
    <property type="protein sequence ID" value="TYA11268.1"/>
    <property type="molecule type" value="Genomic_DNA"/>
</dbReference>
<organism evidence="1 2">
    <name type="scientific">Paenibacillus faecis</name>
    <dbReference type="NCBI Taxonomy" id="862114"/>
    <lineage>
        <taxon>Bacteria</taxon>
        <taxon>Bacillati</taxon>
        <taxon>Bacillota</taxon>
        <taxon>Bacilli</taxon>
        <taxon>Bacillales</taxon>
        <taxon>Paenibacillaceae</taxon>
        <taxon>Paenibacillus</taxon>
    </lineage>
</organism>
<dbReference type="AlphaFoldDB" id="A0A5D0CN90"/>
<proteinExistence type="predicted"/>
<name>A0A5D0CN90_9BACL</name>
<dbReference type="RefSeq" id="WP_148454927.1">
    <property type="nucleotide sequence ID" value="NZ_VSDO01000004.1"/>
</dbReference>
<dbReference type="Proteomes" id="UP000325218">
    <property type="component" value="Unassembled WGS sequence"/>
</dbReference>
<evidence type="ECO:0000313" key="1">
    <source>
        <dbReference type="EMBL" id="TYA11268.1"/>
    </source>
</evidence>
<accession>A0A5D0CN90</accession>
<evidence type="ECO:0000313" key="2">
    <source>
        <dbReference type="Proteomes" id="UP000325218"/>
    </source>
</evidence>
<reference evidence="1 2" key="1">
    <citation type="submission" date="2019-08" db="EMBL/GenBank/DDBJ databases">
        <title>Genome sequencing of Paenibacillus faecis DSM 23593(T).</title>
        <authorList>
            <person name="Kook J.-K."/>
            <person name="Park S.-N."/>
            <person name="Lim Y.K."/>
        </authorList>
    </citation>
    <scope>NUCLEOTIDE SEQUENCE [LARGE SCALE GENOMIC DNA]</scope>
    <source>
        <strain evidence="1 2">DSM 23593</strain>
    </source>
</reference>
<gene>
    <name evidence="1" type="ORF">FRY98_19065</name>
</gene>
<comment type="caution">
    <text evidence="1">The sequence shown here is derived from an EMBL/GenBank/DDBJ whole genome shotgun (WGS) entry which is preliminary data.</text>
</comment>
<protein>
    <submittedName>
        <fullName evidence="1">Uncharacterized protein</fullName>
    </submittedName>
</protein>